<protein>
    <submittedName>
        <fullName evidence="1">Uncharacterized protein</fullName>
    </submittedName>
</protein>
<reference evidence="1 2" key="1">
    <citation type="journal article" date="2015" name="Proc. Natl. Acad. Sci. U.S.A.">
        <title>The resurrection genome of Boea hygrometrica: A blueprint for survival of dehydration.</title>
        <authorList>
            <person name="Xiao L."/>
            <person name="Yang G."/>
            <person name="Zhang L."/>
            <person name="Yang X."/>
            <person name="Zhao S."/>
            <person name="Ji Z."/>
            <person name="Zhou Q."/>
            <person name="Hu M."/>
            <person name="Wang Y."/>
            <person name="Chen M."/>
            <person name="Xu Y."/>
            <person name="Jin H."/>
            <person name="Xiao X."/>
            <person name="Hu G."/>
            <person name="Bao F."/>
            <person name="Hu Y."/>
            <person name="Wan P."/>
            <person name="Li L."/>
            <person name="Deng X."/>
            <person name="Kuang T."/>
            <person name="Xiang C."/>
            <person name="Zhu J.K."/>
            <person name="Oliver M.J."/>
            <person name="He Y."/>
        </authorList>
    </citation>
    <scope>NUCLEOTIDE SEQUENCE [LARGE SCALE GENOMIC DNA]</scope>
    <source>
        <strain evidence="2">cv. XS01</strain>
    </source>
</reference>
<organism evidence="1 2">
    <name type="scientific">Dorcoceras hygrometricum</name>
    <dbReference type="NCBI Taxonomy" id="472368"/>
    <lineage>
        <taxon>Eukaryota</taxon>
        <taxon>Viridiplantae</taxon>
        <taxon>Streptophyta</taxon>
        <taxon>Embryophyta</taxon>
        <taxon>Tracheophyta</taxon>
        <taxon>Spermatophyta</taxon>
        <taxon>Magnoliopsida</taxon>
        <taxon>eudicotyledons</taxon>
        <taxon>Gunneridae</taxon>
        <taxon>Pentapetalae</taxon>
        <taxon>asterids</taxon>
        <taxon>lamiids</taxon>
        <taxon>Lamiales</taxon>
        <taxon>Gesneriaceae</taxon>
        <taxon>Didymocarpoideae</taxon>
        <taxon>Trichosporeae</taxon>
        <taxon>Loxocarpinae</taxon>
        <taxon>Dorcoceras</taxon>
    </lineage>
</organism>
<sequence>MYDVNESCKTCYNHLTASRIKQKSRMFQQIRRSVEEGEDAAGLGLSLFDGLERILNKLNFVLGLWLNSLLQPNYKIFFNAATKEVQGNLTQNSEFGCALYHKAAHTAKKTKKRHADTR</sequence>
<dbReference type="EMBL" id="KV010639">
    <property type="protein sequence ID" value="KZV27302.1"/>
    <property type="molecule type" value="Genomic_DNA"/>
</dbReference>
<evidence type="ECO:0000313" key="1">
    <source>
        <dbReference type="EMBL" id="KZV27302.1"/>
    </source>
</evidence>
<accession>A0A2Z7B6Z9</accession>
<dbReference type="Proteomes" id="UP000250235">
    <property type="component" value="Unassembled WGS sequence"/>
</dbReference>
<name>A0A2Z7B6Z9_9LAMI</name>
<evidence type="ECO:0000313" key="2">
    <source>
        <dbReference type="Proteomes" id="UP000250235"/>
    </source>
</evidence>
<proteinExistence type="predicted"/>
<keyword evidence="2" id="KW-1185">Reference proteome</keyword>
<dbReference type="AlphaFoldDB" id="A0A2Z7B6Z9"/>
<gene>
    <name evidence="1" type="ORF">F511_17206</name>
</gene>